<dbReference type="EMBL" id="MFTP01000011">
    <property type="protein sequence ID" value="OGI65879.1"/>
    <property type="molecule type" value="Genomic_DNA"/>
</dbReference>
<evidence type="ECO:0000313" key="1">
    <source>
        <dbReference type="EMBL" id="OGI65879.1"/>
    </source>
</evidence>
<gene>
    <name evidence="1" type="ORF">A2647_01575</name>
</gene>
<dbReference type="AlphaFoldDB" id="A0A1F6V8P5"/>
<evidence type="ECO:0000313" key="2">
    <source>
        <dbReference type="Proteomes" id="UP000177370"/>
    </source>
</evidence>
<dbReference type="Proteomes" id="UP000177370">
    <property type="component" value="Unassembled WGS sequence"/>
</dbReference>
<protein>
    <submittedName>
        <fullName evidence="1">Uncharacterized protein</fullName>
    </submittedName>
</protein>
<reference evidence="1 2" key="1">
    <citation type="journal article" date="2016" name="Nat. Commun.">
        <title>Thousands of microbial genomes shed light on interconnected biogeochemical processes in an aquifer system.</title>
        <authorList>
            <person name="Anantharaman K."/>
            <person name="Brown C.T."/>
            <person name="Hug L.A."/>
            <person name="Sharon I."/>
            <person name="Castelle C.J."/>
            <person name="Probst A.J."/>
            <person name="Thomas B.C."/>
            <person name="Singh A."/>
            <person name="Wilkins M.J."/>
            <person name="Karaoz U."/>
            <person name="Brodie E.L."/>
            <person name="Williams K.H."/>
            <person name="Hubbard S.S."/>
            <person name="Banfield J.F."/>
        </authorList>
    </citation>
    <scope>NUCLEOTIDE SEQUENCE [LARGE SCALE GENOMIC DNA]</scope>
</reference>
<name>A0A1F6V8P5_9BACT</name>
<sequence length="173" mass="19642">MEYDPTKPPSSLEDRKKRELSFEAGLAESLKRIREILKNKDIAVVAFSATGRGVGKSRLATEIATALLADNVLGYIEHHPADLTEDDFERIANIISDHSLGKVVFIFDQCDWDVLDAKFRLKCDEIVKRALKNTEWRTDKIDLWIGISTPTQPFKDKDPFPDILINNELAKTE</sequence>
<accession>A0A1F6V8P5</accession>
<organism evidence="1 2">
    <name type="scientific">Candidatus Nomurabacteria bacterium RIFCSPHIGHO2_01_FULL_40_24b</name>
    <dbReference type="NCBI Taxonomy" id="1801739"/>
    <lineage>
        <taxon>Bacteria</taxon>
        <taxon>Candidatus Nomuraibacteriota</taxon>
    </lineage>
</organism>
<comment type="caution">
    <text evidence="1">The sequence shown here is derived from an EMBL/GenBank/DDBJ whole genome shotgun (WGS) entry which is preliminary data.</text>
</comment>
<proteinExistence type="predicted"/>